<keyword evidence="4" id="KW-0472">Membrane</keyword>
<dbReference type="GO" id="GO:0016020">
    <property type="term" value="C:membrane"/>
    <property type="evidence" value="ECO:0007669"/>
    <property type="project" value="UniProtKB-SubCell"/>
</dbReference>
<dbReference type="InterPro" id="IPR027417">
    <property type="entry name" value="P-loop_NTPase"/>
</dbReference>
<feature type="region of interest" description="Disordered" evidence="5">
    <location>
        <begin position="1932"/>
        <end position="1952"/>
    </location>
</feature>
<evidence type="ECO:0000313" key="7">
    <source>
        <dbReference type="EMBL" id="SFD69191.1"/>
    </source>
</evidence>
<reference evidence="7 8" key="1">
    <citation type="submission" date="2016-10" db="EMBL/GenBank/DDBJ databases">
        <authorList>
            <person name="de Groot N.N."/>
        </authorList>
    </citation>
    <scope>NUCLEOTIDE SEQUENCE [LARGE SCALE GENOMIC DNA]</scope>
    <source>
        <strain evidence="7 8">CGMCC 4.5739</strain>
    </source>
</reference>
<organism evidence="7 8">
    <name type="scientific">Streptomyces aidingensis</name>
    <dbReference type="NCBI Taxonomy" id="910347"/>
    <lineage>
        <taxon>Bacteria</taxon>
        <taxon>Bacillati</taxon>
        <taxon>Actinomycetota</taxon>
        <taxon>Actinomycetes</taxon>
        <taxon>Kitasatosporales</taxon>
        <taxon>Streptomycetaceae</taxon>
        <taxon>Streptomyces</taxon>
    </lineage>
</organism>
<feature type="region of interest" description="Disordered" evidence="5">
    <location>
        <begin position="371"/>
        <end position="402"/>
    </location>
</feature>
<feature type="region of interest" description="Disordered" evidence="5">
    <location>
        <begin position="1536"/>
        <end position="1559"/>
    </location>
</feature>
<dbReference type="Pfam" id="PF13401">
    <property type="entry name" value="AAA_22"/>
    <property type="match status" value="1"/>
</dbReference>
<name>A0A1I1UED3_9ACTN</name>
<feature type="compositionally biased region" description="Low complexity" evidence="5">
    <location>
        <begin position="373"/>
        <end position="387"/>
    </location>
</feature>
<dbReference type="RefSeq" id="WP_139238460.1">
    <property type="nucleotide sequence ID" value="NZ_FOLM01000024.1"/>
</dbReference>
<evidence type="ECO:0000313" key="8">
    <source>
        <dbReference type="Proteomes" id="UP000199207"/>
    </source>
</evidence>
<dbReference type="InterPro" id="IPR049945">
    <property type="entry name" value="AAA_22"/>
</dbReference>
<feature type="domain" description="NACHT" evidence="6">
    <location>
        <begin position="416"/>
        <end position="563"/>
    </location>
</feature>
<proteinExistence type="predicted"/>
<dbReference type="OrthoDB" id="127785at2"/>
<evidence type="ECO:0000256" key="1">
    <source>
        <dbReference type="ARBA" id="ARBA00004240"/>
    </source>
</evidence>
<feature type="compositionally biased region" description="Acidic residues" evidence="5">
    <location>
        <begin position="388"/>
        <end position="402"/>
    </location>
</feature>
<dbReference type="PANTHER" id="PTHR48182">
    <property type="entry name" value="PROTEIN SERAC1"/>
    <property type="match status" value="1"/>
</dbReference>
<keyword evidence="3" id="KW-0256">Endoplasmic reticulum</keyword>
<dbReference type="SMART" id="SM00382">
    <property type="entry name" value="AAA"/>
    <property type="match status" value="1"/>
</dbReference>
<feature type="region of interest" description="Disordered" evidence="5">
    <location>
        <begin position="1425"/>
        <end position="1459"/>
    </location>
</feature>
<evidence type="ECO:0000256" key="2">
    <source>
        <dbReference type="ARBA" id="ARBA00004370"/>
    </source>
</evidence>
<dbReference type="InterPro" id="IPR052374">
    <property type="entry name" value="SERAC1"/>
</dbReference>
<accession>A0A1I1UED3</accession>
<dbReference type="InterPro" id="IPR029058">
    <property type="entry name" value="AB_hydrolase_fold"/>
</dbReference>
<protein>
    <submittedName>
        <fullName evidence="7">NACHT domain-containing protein</fullName>
    </submittedName>
</protein>
<dbReference type="STRING" id="910347.SAMN05421773_12413"/>
<evidence type="ECO:0000256" key="5">
    <source>
        <dbReference type="SAM" id="MobiDB-lite"/>
    </source>
</evidence>
<gene>
    <name evidence="7" type="ORF">SAMN05421773_12413</name>
</gene>
<comment type="subcellular location">
    <subcellularLocation>
        <location evidence="1">Endoplasmic reticulum</location>
    </subcellularLocation>
    <subcellularLocation>
        <location evidence="2">Membrane</location>
    </subcellularLocation>
</comment>
<dbReference type="Gene3D" id="3.40.50.300">
    <property type="entry name" value="P-loop containing nucleotide triphosphate hydrolases"/>
    <property type="match status" value="1"/>
</dbReference>
<dbReference type="SUPFAM" id="SSF53474">
    <property type="entry name" value="alpha/beta-Hydrolases"/>
    <property type="match status" value="1"/>
</dbReference>
<dbReference type="EMBL" id="FOLM01000024">
    <property type="protein sequence ID" value="SFD69191.1"/>
    <property type="molecule type" value="Genomic_DNA"/>
</dbReference>
<evidence type="ECO:0000259" key="6">
    <source>
        <dbReference type="PROSITE" id="PS50837"/>
    </source>
</evidence>
<dbReference type="PROSITE" id="PS50837">
    <property type="entry name" value="NACHT"/>
    <property type="match status" value="1"/>
</dbReference>
<dbReference type="InterPro" id="IPR003593">
    <property type="entry name" value="AAA+_ATPase"/>
</dbReference>
<dbReference type="GO" id="GO:0016887">
    <property type="term" value="F:ATP hydrolysis activity"/>
    <property type="evidence" value="ECO:0007669"/>
    <property type="project" value="InterPro"/>
</dbReference>
<dbReference type="SUPFAM" id="SSF52540">
    <property type="entry name" value="P-loop containing nucleoside triphosphate hydrolases"/>
    <property type="match status" value="1"/>
</dbReference>
<dbReference type="Proteomes" id="UP000199207">
    <property type="component" value="Unassembled WGS sequence"/>
</dbReference>
<sequence>MSGEPRRLGVVFVHGFNSGPETWDTLRDLIAEDDGLAFAGTLAFEYTTGLVRLRPDRRIPTLSTVADSLKTYLEVRTPGSLRLMLVGHSMGGLVIQRYLVRMLNEGRGAELSRIRRVVLFATPNTGSEILRGMRQQLLGTNPQERELRVLDETVRDTHVRVVHDIARASRVTERTCPIPFSVFAGTDDQVVPRASAQGYFPDVGALPGDHFSIVKPRKGDRDHAAFATLRYLLEKTEDGADPPAAERAADERPLPAPAAPAPGAAPERHLKDGLYRSLCENYLRVAFQESRYIELGDLGMEQDADDPGDAGRARQLGLDEMYISLQADPRSLSDRRRAERLRLLDEADLAGDTARALSGRENTIEAILAGGPRSAAGTATRSGTDADTATDADTDTDTDADAESGVPLETAFERHRVLVVLGDPGSGKSVLCLWLENSLARRSRSVLSGAESGPLRVPMRFRAADYARYYARDFAEGEPPGGLPEFLAAHLPDGIRYSRRLMRDMFERALADGDAVLLIDGLDELTDYRKEVTDALVALVRTQVADRPADHPAGRAQAVITSRIAGYDDVYLTVEEAAHYLIRPMSEEQIARFAGNFFTAIGDPGHAPPFLDRVGRSNPTVRRFAANPLLLTSMCSYWHRHHELPPGRSELYRRLVLDTGYRWRRFTDGAGESAIDRLLGDEEAFLGMLSRVARRIHDRHADGRISEEELLETLDDALFGLRRVTGDDPRPVTLGLVDRIRQRVGILAEFSSREFGFIHPTFREYLAGRDLRVLPPPAGPGPDLFDRFRERLGDPRWREPLLLALGECSSKSRTDLIRRALDTGPEEREVWAGTLLAAAVDQPAAAAGPVELTALLELAARTREDLRDVPDALDALDHRLAALRRHLGAERFDFLTLSLFADSSLIPPLAALYWRRRWLTAPVLERFAEVALHDTPDWGRPVQRALRRAAAGEPRREAEVRGKLDRPENDDPFATRLYELGRAAWERQRQRADESVVEEPAPGTLPLRELFTERPELWQACLADPGSARVICALFGGLDHHDALHWAAQYEDFARMLQLPDMPRQMEVERRATELVPEFGAEDIVYNIAVLLDTVGKRVTRAGPRAAVEVRWLSRPSAPALRGAVHRWALRTPGEPAPLREALARIATAEEGDAAERAEAELGLLVLDGRPMTPGRASVTALEGALEATGDAMIRGSRAWLTTVWESPDIPDAERPALYRFLLTVCFLVAGRPVSLAKPDTRFEEPVLIADRLAGRALARSWGEDPPADSGLNGISARQLLAAVGWLTTLPYPETGAGEGDGAGAVLWHEDMPRAAAAVTGAPARALRTVSSWMHRRAPDLEPEVTAALVAAAEARWEEPPEAGAGELPALMAELYPLLTDGRGTVPAGQLAELERLAAQAPAGTATDAALLLLALSGQARDEETETAAAAVAEAKGDQDQEQGQGQEPGGQQDGGRRRRQLAALDLLAAEPDQALRAELLYRCRGHLTEDQRVRERFLQAVATLDSPVLRADAAGDLAGCAAALLDRLDRLDRNDADDADDADGGTAPAPVPAPVPARGAGIGPADRIALRTVSAILQELLRLHRGVPGDGEREFSPAVLADVPAVPEALADAARLTHGWHLPLDRGLLERLIRRPTARPEDAAAVAHWLSLVSGVEDEVVPELTAWAERAPADAPWAVAVRNLLVLHRASREPRAPGVFRELVELVCTADAGASARARLELLGPRQDADRDVRHHRLSEAGVDRWWALGRAVVAETDPARRSLYQAAVWEWDIDDADAVREAAGRAGREADGRRVWLSLLAPATIWRPGAQQALAEWLDAGAGAGTAPEADPEAARTVLDLLASLLTCGNGLEVGESLVRAVTGACVRAGVTARFVPDLPEGRFRLAVAGPVAEACVAASARTPDAGAPEPATDDDIAAARRLLRDRTRRLVEPGGGPPGREELTGYGRLLWKPGPSRPEDVTTYIPRELGGERAVLLLGWLRQLLAEDAHTRARALDFAVLEALLNILVVLSAREPAAYRLAARPEEAQPLLSQVVRDSGGLAGQAALILLGRLRFVDQTPAQGPDLVEVLDRALRGEAPTWAAAYDFVRTIRHVRGPSLAAAVRERIRDSPNEAVAQGFAGLAAAYARSPGCGAAERLEIRLLLRAESAPAGAGRFPLYLVGAGSRDDPFSLVLGPDRRSEFRRLLRDTGSPEPRPDM</sequence>
<dbReference type="InterPro" id="IPR007111">
    <property type="entry name" value="NACHT_NTPase"/>
</dbReference>
<keyword evidence="8" id="KW-1185">Reference proteome</keyword>
<feature type="region of interest" description="Disordered" evidence="5">
    <location>
        <begin position="237"/>
        <end position="268"/>
    </location>
</feature>
<dbReference type="Gene3D" id="3.40.50.1820">
    <property type="entry name" value="alpha/beta hydrolase"/>
    <property type="match status" value="1"/>
</dbReference>
<dbReference type="PANTHER" id="PTHR48182:SF2">
    <property type="entry name" value="PROTEIN SERAC1"/>
    <property type="match status" value="1"/>
</dbReference>
<evidence type="ECO:0000256" key="4">
    <source>
        <dbReference type="ARBA" id="ARBA00023136"/>
    </source>
</evidence>
<evidence type="ECO:0000256" key="3">
    <source>
        <dbReference type="ARBA" id="ARBA00022824"/>
    </source>
</evidence>